<feature type="compositionally biased region" description="Basic and acidic residues" evidence="1">
    <location>
        <begin position="56"/>
        <end position="68"/>
    </location>
</feature>
<evidence type="ECO:0000256" key="1">
    <source>
        <dbReference type="SAM" id="MobiDB-lite"/>
    </source>
</evidence>
<reference evidence="2" key="1">
    <citation type="journal article" date="2015" name="Proc. Natl. Acad. Sci. U.S.A.">
        <title>Networks of energetic and metabolic interactions define dynamics in microbial communities.</title>
        <authorList>
            <person name="Embree M."/>
            <person name="Liu J.K."/>
            <person name="Al-Bassam M.M."/>
            <person name="Zengler K."/>
        </authorList>
    </citation>
    <scope>NUCLEOTIDE SEQUENCE</scope>
</reference>
<proteinExistence type="predicted"/>
<feature type="region of interest" description="Disordered" evidence="1">
    <location>
        <begin position="56"/>
        <end position="75"/>
    </location>
</feature>
<dbReference type="AlphaFoldDB" id="A0A0W8E5V3"/>
<dbReference type="EMBL" id="LNQE01001862">
    <property type="protein sequence ID" value="KUG04002.1"/>
    <property type="molecule type" value="Genomic_DNA"/>
</dbReference>
<protein>
    <submittedName>
        <fullName evidence="2">Uncharacterized protein</fullName>
    </submittedName>
</protein>
<accession>A0A0W8E5V3</accession>
<name>A0A0W8E5V3_9ZZZZ</name>
<gene>
    <name evidence="2" type="ORF">ASZ90_018591</name>
</gene>
<sequence>MTAVTLEKFKDLPREQQVAIHEEMKNTIGVDGILKKWGLTRSKYYYMVRKLKLNDQKQDENVRNEKSESSAVTSVTTDGIAPLAVEETRIPRLENREKMSFSLTIQESPEVVNVILKSLEDMLHTSNSDFNVNINIREV</sequence>
<evidence type="ECO:0000313" key="2">
    <source>
        <dbReference type="EMBL" id="KUG04002.1"/>
    </source>
</evidence>
<organism evidence="2">
    <name type="scientific">hydrocarbon metagenome</name>
    <dbReference type="NCBI Taxonomy" id="938273"/>
    <lineage>
        <taxon>unclassified sequences</taxon>
        <taxon>metagenomes</taxon>
        <taxon>ecological metagenomes</taxon>
    </lineage>
</organism>
<comment type="caution">
    <text evidence="2">The sequence shown here is derived from an EMBL/GenBank/DDBJ whole genome shotgun (WGS) entry which is preliminary data.</text>
</comment>